<evidence type="ECO:0000313" key="2">
    <source>
        <dbReference type="Proteomes" id="UP000663850"/>
    </source>
</evidence>
<name>A0A8H3H9V9_9AGAM</name>
<organism evidence="1 2">
    <name type="scientific">Rhizoctonia solani</name>
    <dbReference type="NCBI Taxonomy" id="456999"/>
    <lineage>
        <taxon>Eukaryota</taxon>
        <taxon>Fungi</taxon>
        <taxon>Dikarya</taxon>
        <taxon>Basidiomycota</taxon>
        <taxon>Agaricomycotina</taxon>
        <taxon>Agaricomycetes</taxon>
        <taxon>Cantharellales</taxon>
        <taxon>Ceratobasidiaceae</taxon>
        <taxon>Rhizoctonia</taxon>
    </lineage>
</organism>
<dbReference type="EMBL" id="CAJMWZ010004868">
    <property type="protein sequence ID" value="CAE6496562.1"/>
    <property type="molecule type" value="Genomic_DNA"/>
</dbReference>
<reference evidence="1" key="1">
    <citation type="submission" date="2021-01" db="EMBL/GenBank/DDBJ databases">
        <authorList>
            <person name="Kaushik A."/>
        </authorList>
    </citation>
    <scope>NUCLEOTIDE SEQUENCE</scope>
    <source>
        <strain evidence="1">Type strain: AG8-Rh-89/</strain>
    </source>
</reference>
<comment type="caution">
    <text evidence="1">The sequence shown here is derived from an EMBL/GenBank/DDBJ whole genome shotgun (WGS) entry which is preliminary data.</text>
</comment>
<gene>
    <name evidence="1" type="ORF">RDB_LOCUS90304</name>
</gene>
<evidence type="ECO:0000313" key="1">
    <source>
        <dbReference type="EMBL" id="CAE6496562.1"/>
    </source>
</evidence>
<dbReference type="AlphaFoldDB" id="A0A8H3H9V9"/>
<proteinExistence type="predicted"/>
<accession>A0A8H3H9V9</accession>
<protein>
    <submittedName>
        <fullName evidence="1">Uncharacterized protein</fullName>
    </submittedName>
</protein>
<dbReference type="Proteomes" id="UP000663850">
    <property type="component" value="Unassembled WGS sequence"/>
</dbReference>
<sequence length="227" mass="25230">MAASESLQEELLNITRPNMLLAPSHAEPIASSATQRLVDETYISMAVDQVVENRYEESPTGKVVDLSVRQIDAQTQLLMITNAIHASTGGVMYMSPPEPPELVNWDQNIPYDVPAGRWHHAEWQVLLMGLIHEAIFKLLSQHSVHDPLPPPPPPSLQSIFNQLAANIVAQMISIKQPSMLTVEEIEELPSTITSHNVVVSGLKNDNFLQLAFRSWIDSQSTWGNIII</sequence>